<dbReference type="GO" id="GO:0016705">
    <property type="term" value="F:oxidoreductase activity, acting on paired donors, with incorporation or reduction of molecular oxygen"/>
    <property type="evidence" value="ECO:0007669"/>
    <property type="project" value="InterPro"/>
</dbReference>
<evidence type="ECO:0000313" key="8">
    <source>
        <dbReference type="EMBL" id="GMM35801.1"/>
    </source>
</evidence>
<evidence type="ECO:0000256" key="2">
    <source>
        <dbReference type="ARBA" id="ARBA00022723"/>
    </source>
</evidence>
<keyword evidence="7" id="KW-0472">Membrane</keyword>
<reference evidence="8 9" key="1">
    <citation type="journal article" date="2023" name="Elife">
        <title>Identification of key yeast species and microbe-microbe interactions impacting larval growth of Drosophila in the wild.</title>
        <authorList>
            <person name="Mure A."/>
            <person name="Sugiura Y."/>
            <person name="Maeda R."/>
            <person name="Honda K."/>
            <person name="Sakurai N."/>
            <person name="Takahashi Y."/>
            <person name="Watada M."/>
            <person name="Katoh T."/>
            <person name="Gotoh A."/>
            <person name="Gotoh Y."/>
            <person name="Taniguchi I."/>
            <person name="Nakamura K."/>
            <person name="Hayashi T."/>
            <person name="Katayama T."/>
            <person name="Uemura T."/>
            <person name="Hattori Y."/>
        </authorList>
    </citation>
    <scope>NUCLEOTIDE SEQUENCE [LARGE SCALE GENOMIC DNA]</scope>
    <source>
        <strain evidence="8 9">SC-9</strain>
    </source>
</reference>
<keyword evidence="2 5" id="KW-0479">Metal-binding</keyword>
<evidence type="ECO:0000256" key="5">
    <source>
        <dbReference type="PIRSR" id="PIRSR602401-1"/>
    </source>
</evidence>
<dbReference type="InterPro" id="IPR001128">
    <property type="entry name" value="Cyt_P450"/>
</dbReference>
<keyword evidence="6" id="KW-0503">Monooxygenase</keyword>
<comment type="similarity">
    <text evidence="1 6">Belongs to the cytochrome P450 family.</text>
</comment>
<keyword evidence="7" id="KW-1133">Transmembrane helix</keyword>
<evidence type="ECO:0000256" key="1">
    <source>
        <dbReference type="ARBA" id="ARBA00010617"/>
    </source>
</evidence>
<dbReference type="Pfam" id="PF00067">
    <property type="entry name" value="p450"/>
    <property type="match status" value="1"/>
</dbReference>
<dbReference type="SUPFAM" id="SSF48264">
    <property type="entry name" value="Cytochrome P450"/>
    <property type="match status" value="1"/>
</dbReference>
<evidence type="ECO:0008006" key="10">
    <source>
        <dbReference type="Google" id="ProtNLM"/>
    </source>
</evidence>
<keyword evidence="7" id="KW-0812">Transmembrane</keyword>
<dbReference type="PRINTS" id="PR00463">
    <property type="entry name" value="EP450I"/>
</dbReference>
<name>A0AAV5QM64_9ASCO</name>
<feature type="transmembrane region" description="Helical" evidence="7">
    <location>
        <begin position="12"/>
        <end position="41"/>
    </location>
</feature>
<evidence type="ECO:0000313" key="9">
    <source>
        <dbReference type="Proteomes" id="UP001360560"/>
    </source>
</evidence>
<comment type="caution">
    <text evidence="8">The sequence shown here is derived from an EMBL/GenBank/DDBJ whole genome shotgun (WGS) entry which is preliminary data.</text>
</comment>
<evidence type="ECO:0000256" key="4">
    <source>
        <dbReference type="ARBA" id="ARBA00023004"/>
    </source>
</evidence>
<dbReference type="GO" id="GO:0005506">
    <property type="term" value="F:iron ion binding"/>
    <property type="evidence" value="ECO:0007669"/>
    <property type="project" value="InterPro"/>
</dbReference>
<dbReference type="GO" id="GO:0020037">
    <property type="term" value="F:heme binding"/>
    <property type="evidence" value="ECO:0007669"/>
    <property type="project" value="InterPro"/>
</dbReference>
<keyword evidence="3 6" id="KW-0560">Oxidoreductase</keyword>
<dbReference type="AlphaFoldDB" id="A0AAV5QM64"/>
<dbReference type="Gene3D" id="1.10.630.10">
    <property type="entry name" value="Cytochrome P450"/>
    <property type="match status" value="1"/>
</dbReference>
<keyword evidence="9" id="KW-1185">Reference proteome</keyword>
<evidence type="ECO:0000256" key="3">
    <source>
        <dbReference type="ARBA" id="ARBA00023002"/>
    </source>
</evidence>
<evidence type="ECO:0000256" key="7">
    <source>
        <dbReference type="SAM" id="Phobius"/>
    </source>
</evidence>
<dbReference type="Proteomes" id="UP001360560">
    <property type="component" value="Unassembled WGS sequence"/>
</dbReference>
<dbReference type="GO" id="GO:0004497">
    <property type="term" value="F:monooxygenase activity"/>
    <property type="evidence" value="ECO:0007669"/>
    <property type="project" value="UniProtKB-KW"/>
</dbReference>
<protein>
    <recommendedName>
        <fullName evidence="10">Cytochrome P450</fullName>
    </recommendedName>
</protein>
<dbReference type="EMBL" id="BTFZ01000011">
    <property type="protein sequence ID" value="GMM35801.1"/>
    <property type="molecule type" value="Genomic_DNA"/>
</dbReference>
<proteinExistence type="inferred from homology"/>
<comment type="cofactor">
    <cofactor evidence="5">
        <name>heme</name>
        <dbReference type="ChEBI" id="CHEBI:30413"/>
    </cofactor>
</comment>
<dbReference type="GeneID" id="90073776"/>
<keyword evidence="5 6" id="KW-0349">Heme</keyword>
<dbReference type="PANTHER" id="PTHR46300">
    <property type="entry name" value="P450, PUTATIVE (EUROFUNG)-RELATED-RELATED"/>
    <property type="match status" value="1"/>
</dbReference>
<evidence type="ECO:0000256" key="6">
    <source>
        <dbReference type="RuleBase" id="RU000461"/>
    </source>
</evidence>
<gene>
    <name evidence="8" type="ORF">DASC09_031260</name>
</gene>
<sequence length="536" mass="61783">MESDHFTHIYHYITFLVGYIPVLLYVSIGPIIGVLILWCLVDFVGIGKPKRIPGLPQVPGLPIVGNLHQLSHNPSLVYSKWAKIHGDVYQTRMGSRKVVVANSYDSIMELWMQNWHNNNSRPTLFTFHNVVSKTQGLTIGTTPYCDSYKRKRKFVATNLNKTAVGKYSDLISLESIHTLERIDKFLSDKENAPHRDINLLKFVQAYHLKIALFITYGYAIDYNTEYGLSLLDEVTSVENKITRLRSHTSNPQDYIPILKFLAPKLNTPNEFRRRRDKYIRFFEDQLKTRLEHGEDVECFVSQAWKIMDEDPKRLSPEELQSACLTLVSAGLDNAPLNFFYCIGMLSNSEFGYEIQNTAVFELLKEYGSLENAWEMCVYENLKVDYICALIKETLRHMTVLPLSLPRETTSPIEYRGCTIPKGTILFMNAAAANNDPKYYPHPEKFEPKRWLSDDLTLDPKAKLCQFSFGIGSRMCAGSHLAYKELYVLLVRTIIKYKIREPHNLNLRMKTNPFELNECPDSIAIEPENFLVKLLPR</sequence>
<dbReference type="PANTHER" id="PTHR46300:SF9">
    <property type="entry name" value="P450, PUTATIVE-RELATED"/>
    <property type="match status" value="1"/>
</dbReference>
<accession>A0AAV5QM64</accession>
<dbReference type="InterPro" id="IPR017972">
    <property type="entry name" value="Cyt_P450_CS"/>
</dbReference>
<dbReference type="RefSeq" id="XP_064852797.1">
    <property type="nucleotide sequence ID" value="XM_064996725.1"/>
</dbReference>
<feature type="binding site" description="axial binding residue" evidence="5">
    <location>
        <position position="475"/>
    </location>
    <ligand>
        <name>heme</name>
        <dbReference type="ChEBI" id="CHEBI:30413"/>
    </ligand>
    <ligandPart>
        <name>Fe</name>
        <dbReference type="ChEBI" id="CHEBI:18248"/>
    </ligandPart>
</feature>
<keyword evidence="4 5" id="KW-0408">Iron</keyword>
<dbReference type="InterPro" id="IPR050364">
    <property type="entry name" value="Cytochrome_P450_fung"/>
</dbReference>
<dbReference type="PROSITE" id="PS00086">
    <property type="entry name" value="CYTOCHROME_P450"/>
    <property type="match status" value="1"/>
</dbReference>
<dbReference type="InterPro" id="IPR002401">
    <property type="entry name" value="Cyt_P450_E_grp-I"/>
</dbReference>
<organism evidence="8 9">
    <name type="scientific">Saccharomycopsis crataegensis</name>
    <dbReference type="NCBI Taxonomy" id="43959"/>
    <lineage>
        <taxon>Eukaryota</taxon>
        <taxon>Fungi</taxon>
        <taxon>Dikarya</taxon>
        <taxon>Ascomycota</taxon>
        <taxon>Saccharomycotina</taxon>
        <taxon>Saccharomycetes</taxon>
        <taxon>Saccharomycopsidaceae</taxon>
        <taxon>Saccharomycopsis</taxon>
    </lineage>
</organism>
<dbReference type="InterPro" id="IPR036396">
    <property type="entry name" value="Cyt_P450_sf"/>
</dbReference>